<feature type="transmembrane region" description="Helical" evidence="7">
    <location>
        <begin position="384"/>
        <end position="407"/>
    </location>
</feature>
<evidence type="ECO:0000256" key="7">
    <source>
        <dbReference type="SAM" id="Phobius"/>
    </source>
</evidence>
<dbReference type="SMART" id="SM00220">
    <property type="entry name" value="S_TKc"/>
    <property type="match status" value="1"/>
</dbReference>
<dbReference type="PROSITE" id="PS00108">
    <property type="entry name" value="PROTEIN_KINASE_ST"/>
    <property type="match status" value="1"/>
</dbReference>
<dbReference type="InterPro" id="IPR011009">
    <property type="entry name" value="Kinase-like_dom_sf"/>
</dbReference>
<dbReference type="InterPro" id="IPR009091">
    <property type="entry name" value="RCC1/BLIP-II"/>
</dbReference>
<dbReference type="InterPro" id="IPR000719">
    <property type="entry name" value="Prot_kinase_dom"/>
</dbReference>
<name>A0A5E4EX75_PRUDU</name>
<dbReference type="SUPFAM" id="SSF50985">
    <property type="entry name" value="RCC1/BLIP-II"/>
    <property type="match status" value="1"/>
</dbReference>
<keyword evidence="4 5" id="KW-0067">ATP-binding</keyword>
<dbReference type="CDD" id="cd14066">
    <property type="entry name" value="STKc_IRAK"/>
    <property type="match status" value="1"/>
</dbReference>
<dbReference type="Gene3D" id="3.30.200.20">
    <property type="entry name" value="Phosphorylase Kinase, domain 1"/>
    <property type="match status" value="1"/>
</dbReference>
<dbReference type="Pfam" id="PF00069">
    <property type="entry name" value="Pkinase"/>
    <property type="match status" value="1"/>
</dbReference>
<dbReference type="Proteomes" id="UP000327085">
    <property type="component" value="Chromosome 1"/>
</dbReference>
<dbReference type="PANTHER" id="PTHR46146">
    <property type="entry name" value="SERINE/THREONINE-PROTEIN KINASE-LIKE PROTEIN CCR4"/>
    <property type="match status" value="1"/>
</dbReference>
<feature type="region of interest" description="Disordered" evidence="6">
    <location>
        <begin position="351"/>
        <end position="379"/>
    </location>
</feature>
<evidence type="ECO:0000313" key="9">
    <source>
        <dbReference type="EMBL" id="VVA19760.1"/>
    </source>
</evidence>
<evidence type="ECO:0000256" key="3">
    <source>
        <dbReference type="ARBA" id="ARBA00022777"/>
    </source>
</evidence>
<organism evidence="9 10">
    <name type="scientific">Prunus dulcis</name>
    <name type="common">Almond</name>
    <name type="synonym">Amygdalus dulcis</name>
    <dbReference type="NCBI Taxonomy" id="3755"/>
    <lineage>
        <taxon>Eukaryota</taxon>
        <taxon>Viridiplantae</taxon>
        <taxon>Streptophyta</taxon>
        <taxon>Embryophyta</taxon>
        <taxon>Tracheophyta</taxon>
        <taxon>Spermatophyta</taxon>
        <taxon>Magnoliopsida</taxon>
        <taxon>eudicotyledons</taxon>
        <taxon>Gunneridae</taxon>
        <taxon>Pentapetalae</taxon>
        <taxon>rosids</taxon>
        <taxon>fabids</taxon>
        <taxon>Rosales</taxon>
        <taxon>Rosaceae</taxon>
        <taxon>Amygdaloideae</taxon>
        <taxon>Amygdaleae</taxon>
        <taxon>Prunus</taxon>
    </lineage>
</organism>
<dbReference type="PROSITE" id="PS00107">
    <property type="entry name" value="PROTEIN_KINASE_ATP"/>
    <property type="match status" value="1"/>
</dbReference>
<gene>
    <name evidence="9" type="ORF">ALMOND_2B023711</name>
</gene>
<dbReference type="GO" id="GO:0042803">
    <property type="term" value="F:protein homodimerization activity"/>
    <property type="evidence" value="ECO:0007669"/>
    <property type="project" value="UniProtKB-ARBA"/>
</dbReference>
<proteinExistence type="predicted"/>
<dbReference type="AlphaFoldDB" id="A0A5E4EX75"/>
<dbReference type="InterPro" id="IPR008271">
    <property type="entry name" value="Ser/Thr_kinase_AS"/>
</dbReference>
<reference evidence="10" key="1">
    <citation type="journal article" date="2020" name="Plant J.">
        <title>Transposons played a major role in the diversification between the closely related almond and peach genomes: results from the almond genome sequence.</title>
        <authorList>
            <person name="Alioto T."/>
            <person name="Alexiou K.G."/>
            <person name="Bardil A."/>
            <person name="Barteri F."/>
            <person name="Castanera R."/>
            <person name="Cruz F."/>
            <person name="Dhingra A."/>
            <person name="Duval H."/>
            <person name="Fernandez I Marti A."/>
            <person name="Frias L."/>
            <person name="Galan B."/>
            <person name="Garcia J.L."/>
            <person name="Howad W."/>
            <person name="Gomez-Garrido J."/>
            <person name="Gut M."/>
            <person name="Julca I."/>
            <person name="Morata J."/>
            <person name="Puigdomenech P."/>
            <person name="Ribeca P."/>
            <person name="Rubio Cabetas M.J."/>
            <person name="Vlasova A."/>
            <person name="Wirthensohn M."/>
            <person name="Garcia-Mas J."/>
            <person name="Gabaldon T."/>
            <person name="Casacuberta J.M."/>
            <person name="Arus P."/>
        </authorList>
    </citation>
    <scope>NUCLEOTIDE SEQUENCE [LARGE SCALE GENOMIC DNA]</scope>
    <source>
        <strain evidence="10">cv. Texas</strain>
    </source>
</reference>
<dbReference type="OMA" id="HVCGLVN"/>
<feature type="domain" description="Protein kinase" evidence="8">
    <location>
        <begin position="485"/>
        <end position="774"/>
    </location>
</feature>
<accession>A0A5E4EX75</accession>
<evidence type="ECO:0000256" key="4">
    <source>
        <dbReference type="ARBA" id="ARBA00022840"/>
    </source>
</evidence>
<dbReference type="GO" id="GO:0004672">
    <property type="term" value="F:protein kinase activity"/>
    <property type="evidence" value="ECO:0007669"/>
    <property type="project" value="InterPro"/>
</dbReference>
<dbReference type="PANTHER" id="PTHR46146:SF4">
    <property type="entry name" value="SERINE_THREONINE-PROTEIN KINASE-LIKE PROTEIN CCR4"/>
    <property type="match status" value="1"/>
</dbReference>
<keyword evidence="3 9" id="KW-0418">Kinase</keyword>
<evidence type="ECO:0000259" key="8">
    <source>
        <dbReference type="PROSITE" id="PS50011"/>
    </source>
</evidence>
<dbReference type="FunCoup" id="A0A5E4EX75">
    <property type="interactions" value="590"/>
</dbReference>
<dbReference type="FunFam" id="1.10.510.10:FF:000095">
    <property type="entry name" value="protein STRUBBELIG-RECEPTOR FAMILY 8"/>
    <property type="match status" value="1"/>
</dbReference>
<evidence type="ECO:0000256" key="6">
    <source>
        <dbReference type="SAM" id="MobiDB-lite"/>
    </source>
</evidence>
<sequence length="792" mass="86575">MAAFWYNSIFLILSFSLVSFFPCSIYSLSTLSISETSNQTLVCALIHPNNQPSFLNCTSFPSGIRIPVDKNASSSFSGIVAGDGFLCSLMSPSSPPNTSILICWRFSANGTNMIRKRIYIGPALKQLVAGNSHVCGLVNGSTSRVECWQWHRFNSNTRNRHSYDFSSISVGENFVCGVSKIGKVTCLGSNSKVVGNEPSWNCSAVSAGFNHACGISSENGSLHCWGDMKGDKPQEKFTSLALGENRSCALRTNGTVVCWGENNFSLPVDLQDTYFVAIEAKRNVFCGVLSSNFSLHCWGSPNFDASNNFTVFESDVKPGPCTRECPSWSNALPGYGRFCEHGYVVCQTHEGNEEPPDQRLFPQSPAPEIEKPPSSSGSKWSKKMVAFLVVGCVGSIAFVLVCCFLAFKFCKIRGSRIHDSGPLEMTQLQGHHSNQGAVAANAAAAVVAGQPVLEKRLSHGVSMGANGASLEEFSLEELLEATSNFSEEHKIGTGSYGSVYYARLTDGRQVAIKRAETSASSSYVGGHARRQEDKDNAFVNELESLSRLNHKNLVRLLGFFEDTKERILVYEYMNNATLHDHLHKLPHSPLVSWAARINVALDAARGVEYLHVYAAPPVIHRDIKSSNILLDDTLHAKVSDFGLSLMGPEDDESHLSLRAAGTFGYMDPEYYRLQQLTTKSDVYSFGVVLLELLSGYNAIHKNENGVPRNVVDFVVPYIVNDEIHRILDPKMPAPNPFEIEAVAYVGYLAADCVSLEGRDRPSMTDIVSSLERALSFCLASVSRSSSTTQSST</sequence>
<dbReference type="Gramene" id="VVA19760">
    <property type="protein sequence ID" value="VVA19760"/>
    <property type="gene ID" value="Prudul26B023711"/>
</dbReference>
<protein>
    <submittedName>
        <fullName evidence="9">PREDICTED: serine/threonine-kinase</fullName>
    </submittedName>
</protein>
<dbReference type="Gene3D" id="1.10.510.10">
    <property type="entry name" value="Transferase(Phosphotransferase) domain 1"/>
    <property type="match status" value="1"/>
</dbReference>
<dbReference type="Gene3D" id="2.130.10.30">
    <property type="entry name" value="Regulator of chromosome condensation 1/beta-lactamase-inhibitor protein II"/>
    <property type="match status" value="2"/>
</dbReference>
<dbReference type="InParanoid" id="A0A5E4EX75"/>
<dbReference type="PROSITE" id="PS50011">
    <property type="entry name" value="PROTEIN_KINASE_DOM"/>
    <property type="match status" value="1"/>
</dbReference>
<evidence type="ECO:0000256" key="5">
    <source>
        <dbReference type="PROSITE-ProRule" id="PRU10141"/>
    </source>
</evidence>
<dbReference type="GO" id="GO:0005524">
    <property type="term" value="F:ATP binding"/>
    <property type="evidence" value="ECO:0007669"/>
    <property type="project" value="UniProtKB-UniRule"/>
</dbReference>
<keyword evidence="2 5" id="KW-0547">Nucleotide-binding</keyword>
<keyword evidence="7" id="KW-0472">Membrane</keyword>
<dbReference type="SUPFAM" id="SSF56112">
    <property type="entry name" value="Protein kinase-like (PK-like)"/>
    <property type="match status" value="1"/>
</dbReference>
<keyword evidence="7" id="KW-1133">Transmembrane helix</keyword>
<evidence type="ECO:0000256" key="1">
    <source>
        <dbReference type="ARBA" id="ARBA00022679"/>
    </source>
</evidence>
<keyword evidence="1" id="KW-0808">Transferase</keyword>
<evidence type="ECO:0000313" key="10">
    <source>
        <dbReference type="Proteomes" id="UP000327085"/>
    </source>
</evidence>
<dbReference type="InterPro" id="IPR017441">
    <property type="entry name" value="Protein_kinase_ATP_BS"/>
</dbReference>
<evidence type="ECO:0000256" key="2">
    <source>
        <dbReference type="ARBA" id="ARBA00022741"/>
    </source>
</evidence>
<keyword evidence="7" id="KW-0812">Transmembrane</keyword>
<feature type="binding site" evidence="5">
    <location>
        <position position="513"/>
    </location>
    <ligand>
        <name>ATP</name>
        <dbReference type="ChEBI" id="CHEBI:30616"/>
    </ligand>
</feature>
<dbReference type="EMBL" id="CABIKO010000038">
    <property type="protein sequence ID" value="VVA19760.1"/>
    <property type="molecule type" value="Genomic_DNA"/>
</dbReference>
<dbReference type="Pfam" id="PF13540">
    <property type="entry name" value="RCC1_2"/>
    <property type="match status" value="2"/>
</dbReference>